<dbReference type="GO" id="GO:0008999">
    <property type="term" value="F:protein-N-terminal-alanine acetyltransferase activity"/>
    <property type="evidence" value="ECO:0007669"/>
    <property type="project" value="TreeGrafter"/>
</dbReference>
<dbReference type="GO" id="GO:0005737">
    <property type="term" value="C:cytoplasm"/>
    <property type="evidence" value="ECO:0007669"/>
    <property type="project" value="TreeGrafter"/>
</dbReference>
<name>A0AA90H0G3_9ACTN</name>
<dbReference type="PANTHER" id="PTHR43792:SF8">
    <property type="entry name" value="[RIBOSOMAL PROTEIN US5]-ALANINE N-ACETYLTRANSFERASE"/>
    <property type="match status" value="1"/>
</dbReference>
<protein>
    <submittedName>
        <fullName evidence="6">GNAT family protein</fullName>
        <ecNumber evidence="6">2.-.-.-</ecNumber>
    </submittedName>
</protein>
<accession>A0AA90H0G3</accession>
<keyword evidence="7" id="KW-1185">Reference proteome</keyword>
<gene>
    <name evidence="5" type="ORF">POF43_031710</name>
    <name evidence="6" type="ORF">POF50_010870</name>
</gene>
<proteinExistence type="inferred from homology"/>
<dbReference type="Gene3D" id="3.40.630.30">
    <property type="match status" value="1"/>
</dbReference>
<evidence type="ECO:0000313" key="7">
    <source>
        <dbReference type="Proteomes" id="UP001156398"/>
    </source>
</evidence>
<evidence type="ECO:0000313" key="6">
    <source>
        <dbReference type="EMBL" id="MDI5969831.1"/>
    </source>
</evidence>
<keyword evidence="1 6" id="KW-0808">Transferase</keyword>
<dbReference type="EMBL" id="JAAGKO020000078">
    <property type="protein sequence ID" value="MDI5967238.1"/>
    <property type="molecule type" value="Genomic_DNA"/>
</dbReference>
<dbReference type="PROSITE" id="PS51186">
    <property type="entry name" value="GNAT"/>
    <property type="match status" value="1"/>
</dbReference>
<evidence type="ECO:0000259" key="4">
    <source>
        <dbReference type="PROSITE" id="PS51186"/>
    </source>
</evidence>
<dbReference type="EC" id="2.-.-.-" evidence="6"/>
<organism evidence="6">
    <name type="scientific">Streptantibioticus silvisoli</name>
    <dbReference type="NCBI Taxonomy" id="2705255"/>
    <lineage>
        <taxon>Bacteria</taxon>
        <taxon>Bacillati</taxon>
        <taxon>Actinomycetota</taxon>
        <taxon>Actinomycetes</taxon>
        <taxon>Kitasatosporales</taxon>
        <taxon>Streptomycetaceae</taxon>
        <taxon>Streptantibioticus</taxon>
    </lineage>
</organism>
<comment type="similarity">
    <text evidence="3">Belongs to the acetyltransferase family. RimJ subfamily.</text>
</comment>
<dbReference type="Proteomes" id="UP001156398">
    <property type="component" value="Unassembled WGS sequence"/>
</dbReference>
<dbReference type="AlphaFoldDB" id="A0AA90H0G3"/>
<comment type="caution">
    <text evidence="6">The sequence shown here is derived from an EMBL/GenBank/DDBJ whole genome shotgun (WGS) entry which is preliminary data.</text>
</comment>
<dbReference type="SUPFAM" id="SSF55729">
    <property type="entry name" value="Acyl-CoA N-acyltransferases (Nat)"/>
    <property type="match status" value="1"/>
</dbReference>
<sequence>MSDAYLARGERVAVRLLERSDREAFTGGARRNAELHRPWLFPAATDAAFDTYLDRLEEPPREGFAICLADTGELAGFCTVNNIVQGAFQCGAIGYGCFLPGRGLVTEGVGLVVRHAFGPMGLHRLEANIQPGNAASIALAERLGFRLEGLSPDFLLIDGGWRDHQRWAITAEMVRG</sequence>
<evidence type="ECO:0000313" key="5">
    <source>
        <dbReference type="EMBL" id="MDI5967238.1"/>
    </source>
</evidence>
<dbReference type="InterPro" id="IPR051531">
    <property type="entry name" value="N-acetyltransferase"/>
</dbReference>
<evidence type="ECO:0000256" key="1">
    <source>
        <dbReference type="ARBA" id="ARBA00022679"/>
    </source>
</evidence>
<dbReference type="InterPro" id="IPR000182">
    <property type="entry name" value="GNAT_dom"/>
</dbReference>
<dbReference type="RefSeq" id="WP_271318227.1">
    <property type="nucleotide sequence ID" value="NZ_JAAGKO020000078.1"/>
</dbReference>
<feature type="domain" description="N-acetyltransferase" evidence="4">
    <location>
        <begin position="12"/>
        <end position="172"/>
    </location>
</feature>
<dbReference type="Pfam" id="PF13302">
    <property type="entry name" value="Acetyltransf_3"/>
    <property type="match status" value="1"/>
</dbReference>
<keyword evidence="2" id="KW-0012">Acyltransferase</keyword>
<dbReference type="InterPro" id="IPR016181">
    <property type="entry name" value="Acyl_CoA_acyltransferase"/>
</dbReference>
<dbReference type="PANTHER" id="PTHR43792">
    <property type="entry name" value="GNAT FAMILY, PUTATIVE (AFU_ORTHOLOGUE AFUA_3G00765)-RELATED-RELATED"/>
    <property type="match status" value="1"/>
</dbReference>
<dbReference type="EMBL" id="JABXJJ020000012">
    <property type="protein sequence ID" value="MDI5969831.1"/>
    <property type="molecule type" value="Genomic_DNA"/>
</dbReference>
<evidence type="ECO:0000256" key="3">
    <source>
        <dbReference type="ARBA" id="ARBA00038502"/>
    </source>
</evidence>
<reference evidence="6 7" key="1">
    <citation type="submission" date="2023-05" db="EMBL/GenBank/DDBJ databases">
        <title>Streptantibioticus silvisoli sp. nov., acidotolerant actinomycetes 1 from pine litter.</title>
        <authorList>
            <person name="Swiecimska M."/>
            <person name="Golinska P."/>
            <person name="Sangal V."/>
            <person name="Wachnowicz B."/>
            <person name="Goodfellow M."/>
        </authorList>
    </citation>
    <scope>NUCLEOTIDE SEQUENCE</scope>
    <source>
        <strain evidence="6">SL13</strain>
        <strain evidence="5 7">SL54</strain>
    </source>
</reference>
<evidence type="ECO:0000256" key="2">
    <source>
        <dbReference type="ARBA" id="ARBA00023315"/>
    </source>
</evidence>